<dbReference type="InterPro" id="IPR010998">
    <property type="entry name" value="Integrase_recombinase_N"/>
</dbReference>
<dbReference type="InterPro" id="IPR044068">
    <property type="entry name" value="CB"/>
</dbReference>
<evidence type="ECO:0000259" key="5">
    <source>
        <dbReference type="PROSITE" id="PS51900"/>
    </source>
</evidence>
<dbReference type="GO" id="GO:0006310">
    <property type="term" value="P:DNA recombination"/>
    <property type="evidence" value="ECO:0007669"/>
    <property type="project" value="UniProtKB-KW"/>
</dbReference>
<evidence type="ECO:0000256" key="2">
    <source>
        <dbReference type="ARBA" id="ARBA00023125"/>
    </source>
</evidence>
<evidence type="ECO:0000256" key="4">
    <source>
        <dbReference type="PROSITE-ProRule" id="PRU01248"/>
    </source>
</evidence>
<reference evidence="6 7" key="1">
    <citation type="submission" date="2016-10" db="EMBL/GenBank/DDBJ databases">
        <authorList>
            <person name="de Groot N.N."/>
        </authorList>
    </citation>
    <scope>NUCLEOTIDE SEQUENCE [LARGE SCALE GENOMIC DNA]</scope>
    <source>
        <strain evidence="6 7">DSM 15345</strain>
    </source>
</reference>
<evidence type="ECO:0000256" key="1">
    <source>
        <dbReference type="ARBA" id="ARBA00022908"/>
    </source>
</evidence>
<dbReference type="GO" id="GO:0003677">
    <property type="term" value="F:DNA binding"/>
    <property type="evidence" value="ECO:0007669"/>
    <property type="project" value="UniProtKB-UniRule"/>
</dbReference>
<dbReference type="PROSITE" id="PS51900">
    <property type="entry name" value="CB"/>
    <property type="match status" value="1"/>
</dbReference>
<dbReference type="InterPro" id="IPR013762">
    <property type="entry name" value="Integrase-like_cat_sf"/>
</dbReference>
<keyword evidence="2 4" id="KW-0238">DNA-binding</keyword>
<dbReference type="EMBL" id="FNQM01000003">
    <property type="protein sequence ID" value="SEA16940.1"/>
    <property type="molecule type" value="Genomic_DNA"/>
</dbReference>
<dbReference type="AlphaFoldDB" id="A0A1H3YZT5"/>
<sequence length="393" mass="44056">MAKENPYPGLFKTSAKLKSGERATYYYAWKNGPRLKHPFGSERFKAEFNAATKQRAKDGPPPVAPPNVASLIRRYEKSRNKSGTQKGYLALEEKSQKDYRRYLDEIEDEFGEMPLAAVEERGSREVFIEWRDEIAEDRPRSADYAMSVLSALFSFGVNLELLGRNPVLRPGRVYAGTRVETIWSVAQLEFFVDHAPARVARGVLLGGFSGQRQRDCLDIIWRRCGPDFLDVRQSKTDVHVKVPVWGPLAAMMNAIPAQGPDDTVLTTLEGQRWTSGGFRCEFRKARKAVVEAACALREAAVGKDAIKYADEMLAIADRRFSDLRGTAATMLRHAGCTIEEISAITGHKRADVSRILDRHYLKNDGSLAQSAALKLQNSFQNKLATLEAKLENR</sequence>
<dbReference type="Gene3D" id="1.10.150.130">
    <property type="match status" value="1"/>
</dbReference>
<dbReference type="RefSeq" id="WP_139284000.1">
    <property type="nucleotide sequence ID" value="NZ_FNQM01000003.1"/>
</dbReference>
<dbReference type="InterPro" id="IPR011010">
    <property type="entry name" value="DNA_brk_join_enz"/>
</dbReference>
<keyword evidence="1" id="KW-0229">DNA integration</keyword>
<name>A0A1H3YZT5_9RHOB</name>
<proteinExistence type="predicted"/>
<dbReference type="GO" id="GO:0015074">
    <property type="term" value="P:DNA integration"/>
    <property type="evidence" value="ECO:0007669"/>
    <property type="project" value="UniProtKB-KW"/>
</dbReference>
<accession>A0A1H3YZT5</accession>
<dbReference type="SUPFAM" id="SSF56349">
    <property type="entry name" value="DNA breaking-rejoining enzymes"/>
    <property type="match status" value="1"/>
</dbReference>
<evidence type="ECO:0000313" key="6">
    <source>
        <dbReference type="EMBL" id="SEA16940.1"/>
    </source>
</evidence>
<gene>
    <name evidence="6" type="ORF">SAMN05444370_103320</name>
</gene>
<organism evidence="6 7">
    <name type="scientific">Rubrimonas cliftonensis</name>
    <dbReference type="NCBI Taxonomy" id="89524"/>
    <lineage>
        <taxon>Bacteria</taxon>
        <taxon>Pseudomonadati</taxon>
        <taxon>Pseudomonadota</taxon>
        <taxon>Alphaproteobacteria</taxon>
        <taxon>Rhodobacterales</taxon>
        <taxon>Paracoccaceae</taxon>
        <taxon>Rubrimonas</taxon>
    </lineage>
</organism>
<feature type="domain" description="Core-binding (CB)" evidence="5">
    <location>
        <begin position="79"/>
        <end position="157"/>
    </location>
</feature>
<keyword evidence="3" id="KW-0233">DNA recombination</keyword>
<evidence type="ECO:0000256" key="3">
    <source>
        <dbReference type="ARBA" id="ARBA00023172"/>
    </source>
</evidence>
<dbReference type="OrthoDB" id="7510934at2"/>
<protein>
    <recommendedName>
        <fullName evidence="5">Core-binding (CB) domain-containing protein</fullName>
    </recommendedName>
</protein>
<dbReference type="Gene3D" id="1.10.443.10">
    <property type="entry name" value="Intergrase catalytic core"/>
    <property type="match status" value="1"/>
</dbReference>
<evidence type="ECO:0000313" key="7">
    <source>
        <dbReference type="Proteomes" id="UP000198703"/>
    </source>
</evidence>
<keyword evidence="7" id="KW-1185">Reference proteome</keyword>
<dbReference type="Proteomes" id="UP000198703">
    <property type="component" value="Unassembled WGS sequence"/>
</dbReference>
<dbReference type="STRING" id="89524.SAMN05444370_103320"/>